<dbReference type="Gene3D" id="2.130.10.10">
    <property type="entry name" value="YVTN repeat-like/Quinoprotein amine dehydrogenase"/>
    <property type="match status" value="2"/>
</dbReference>
<dbReference type="PROSITE" id="PS50837">
    <property type="entry name" value="NACHT"/>
    <property type="match status" value="1"/>
</dbReference>
<dbReference type="HOGENOM" id="CLU_000288_6_16_1"/>
<dbReference type="eggNOG" id="KOG0266">
    <property type="taxonomic scope" value="Eukaryota"/>
</dbReference>
<evidence type="ECO:0000256" key="1">
    <source>
        <dbReference type="ARBA" id="ARBA00022737"/>
    </source>
</evidence>
<evidence type="ECO:0000259" key="3">
    <source>
        <dbReference type="PROSITE" id="PS50837"/>
    </source>
</evidence>
<comment type="caution">
    <text evidence="4">The sequence shown here is derived from an EMBL/GenBank/DDBJ whole genome shotgun (WGS) entry which is preliminary data.</text>
</comment>
<feature type="domain" description="NACHT" evidence="3">
    <location>
        <begin position="48"/>
        <end position="263"/>
    </location>
</feature>
<dbReference type="InterPro" id="IPR036322">
    <property type="entry name" value="WD40_repeat_dom_sf"/>
</dbReference>
<dbReference type="PROSITE" id="PS50082">
    <property type="entry name" value="WD_REPEATS_2"/>
    <property type="match status" value="1"/>
</dbReference>
<dbReference type="STRING" id="452589.G9NUX6"/>
<dbReference type="InterPro" id="IPR007111">
    <property type="entry name" value="NACHT_NTPase"/>
</dbReference>
<gene>
    <name evidence="4" type="ORF">TRIATDRAFT_38238</name>
</gene>
<feature type="repeat" description="WD" evidence="2">
    <location>
        <begin position="578"/>
        <end position="619"/>
    </location>
</feature>
<dbReference type="FunFam" id="3.40.50.300:FF:001638">
    <property type="entry name" value="NACHT and WD40 domain protein"/>
    <property type="match status" value="1"/>
</dbReference>
<dbReference type="EMBL" id="ABDG02000024">
    <property type="protein sequence ID" value="EHK44800.1"/>
    <property type="molecule type" value="Genomic_DNA"/>
</dbReference>
<organism evidence="4 5">
    <name type="scientific">Hypocrea atroviridis (strain ATCC 20476 / IMI 206040)</name>
    <name type="common">Trichoderma atroviride</name>
    <dbReference type="NCBI Taxonomy" id="452589"/>
    <lineage>
        <taxon>Eukaryota</taxon>
        <taxon>Fungi</taxon>
        <taxon>Dikarya</taxon>
        <taxon>Ascomycota</taxon>
        <taxon>Pezizomycotina</taxon>
        <taxon>Sordariomycetes</taxon>
        <taxon>Hypocreomycetidae</taxon>
        <taxon>Hypocreales</taxon>
        <taxon>Hypocreaceae</taxon>
        <taxon>Trichoderma</taxon>
    </lineage>
</organism>
<protein>
    <recommendedName>
        <fullName evidence="3">NACHT domain-containing protein</fullName>
    </recommendedName>
</protein>
<dbReference type="InterPro" id="IPR056884">
    <property type="entry name" value="NPHP3-like_N"/>
</dbReference>
<keyword evidence="2" id="KW-0853">WD repeat</keyword>
<dbReference type="Gene3D" id="3.40.50.300">
    <property type="entry name" value="P-loop containing nucleotide triphosphate hydrolases"/>
    <property type="match status" value="1"/>
</dbReference>
<dbReference type="InterPro" id="IPR027417">
    <property type="entry name" value="P-loop_NTPase"/>
</dbReference>
<dbReference type="SUPFAM" id="SSF52540">
    <property type="entry name" value="P-loop containing nucleoside triphosphate hydrolases"/>
    <property type="match status" value="1"/>
</dbReference>
<feature type="non-terminal residue" evidence="4">
    <location>
        <position position="1"/>
    </location>
</feature>
<dbReference type="InterPro" id="IPR015943">
    <property type="entry name" value="WD40/YVTN_repeat-like_dom_sf"/>
</dbReference>
<dbReference type="Proteomes" id="UP000005426">
    <property type="component" value="Unassembled WGS sequence"/>
</dbReference>
<name>G9NUX6_HYPAI</name>
<dbReference type="Pfam" id="PF24883">
    <property type="entry name" value="NPHP3_N"/>
    <property type="match status" value="1"/>
</dbReference>
<dbReference type="PANTHER" id="PTHR10039:SF14">
    <property type="entry name" value="NACHT DOMAIN-CONTAINING PROTEIN"/>
    <property type="match status" value="1"/>
</dbReference>
<dbReference type="SUPFAM" id="SSF50978">
    <property type="entry name" value="WD40 repeat-like"/>
    <property type="match status" value="1"/>
</dbReference>
<dbReference type="InterPro" id="IPR001680">
    <property type="entry name" value="WD40_rpt"/>
</dbReference>
<dbReference type="OMA" id="SGTINIW"/>
<dbReference type="OrthoDB" id="4899631at2759"/>
<sequence length="873" mass="99427">CLRDLRSTDPVDDKKRIQTTKGGLLRDSYAWILTNSAFLQWRDDPKCPLLWIRGNPGKGKTMLLCGIVDEMEKSAVYNLSYFFCQQTDSRINNSVAILRGLIYMLVRKQPSLMPHIRTKYDDVGKAVFEDQNAWVALSQILANILRDPSLKDTILIIDALDECFHGLHQLLDLIMEILSSSTGIKLLVSSRNELDIQKRLEDAKETSSVSLELNSTSVVAAIASYIRHKVQELKFDDEDTQTEVEQYLIKHANGTFLWVALVCDNLKRVPKRVPKLQLRSVLAKFPPGLDHLYERMMEKICDVNAIDLGRQILAVALAVYRPLTILELASLVDFNLGKIEENEQALCEIAEQIPGLCGSFLVLQDQTVYFVHQSAKDYLDNKAPDELFLSKKAHHQILSASLPNMEMTLKKDIYGLEEPGYSVYDIPAMEPDPLAAVRYSCVYWIDHFLDSLPQDELGAESNTPYYKPVEDFLRSTYLYWLEALALLRNIPRGVIIMQKLEKRRKTELGTSIKDLIKDACRFIQEFADAIHDAPLQAYVSALLFSPDSSLIHRLFEKDLPNWVIIGPKLESNWRLRMLEGHQDWVTSIAISCRGNWLASTSEDTTVKIWDTGSGILVRTIVCDEPHKGANFARPFAQGLAALSHDWKQVAITSRSGTINIWDTSSGKRLWQLKESAVDQMALLFSLDGKSLAVICVKPLELGIWDLTSGTRKTTPFQEVTSPESFESFLVMDYEIRQLKGLPDPHKPRTRMFDSVFFDQLLGLPANQSSYSITEGNTWLTHNEKRILWLPPRYRPATWSRWDANDRFIGIYTHQPLLIEFCCNMCSAQVSNTSNKTTTCKQNFIGRYNNLKEAKDISPDKFRTIRELVKDIVS</sequence>
<evidence type="ECO:0000256" key="2">
    <source>
        <dbReference type="PROSITE-ProRule" id="PRU00221"/>
    </source>
</evidence>
<dbReference type="SMART" id="SM00320">
    <property type="entry name" value="WD40"/>
    <property type="match status" value="2"/>
</dbReference>
<accession>G9NUX6</accession>
<dbReference type="Pfam" id="PF00400">
    <property type="entry name" value="WD40"/>
    <property type="match status" value="1"/>
</dbReference>
<evidence type="ECO:0000313" key="5">
    <source>
        <dbReference type="Proteomes" id="UP000005426"/>
    </source>
</evidence>
<dbReference type="AlphaFoldDB" id="G9NUX6"/>
<dbReference type="PROSITE" id="PS50294">
    <property type="entry name" value="WD_REPEATS_REGION"/>
    <property type="match status" value="1"/>
</dbReference>
<evidence type="ECO:0000313" key="4">
    <source>
        <dbReference type="EMBL" id="EHK44800.1"/>
    </source>
</evidence>
<keyword evidence="5" id="KW-1185">Reference proteome</keyword>
<reference evidence="4 5" key="1">
    <citation type="journal article" date="2011" name="Genome Biol.">
        <title>Comparative genome sequence analysis underscores mycoparasitism as the ancestral life style of Trichoderma.</title>
        <authorList>
            <person name="Kubicek C.P."/>
            <person name="Herrera-Estrella A."/>
            <person name="Seidl-Seiboth V."/>
            <person name="Martinez D.A."/>
            <person name="Druzhinina I.S."/>
            <person name="Thon M."/>
            <person name="Zeilinger S."/>
            <person name="Casas-Flores S."/>
            <person name="Horwitz B.A."/>
            <person name="Mukherjee P.K."/>
            <person name="Mukherjee M."/>
            <person name="Kredics L."/>
            <person name="Alcaraz L.D."/>
            <person name="Aerts A."/>
            <person name="Antal Z."/>
            <person name="Atanasova L."/>
            <person name="Cervantes-Badillo M.G."/>
            <person name="Challacombe J."/>
            <person name="Chertkov O."/>
            <person name="McCluskey K."/>
            <person name="Coulpier F."/>
            <person name="Deshpande N."/>
            <person name="von Doehren H."/>
            <person name="Ebbole D.J."/>
            <person name="Esquivel-Naranjo E.U."/>
            <person name="Fekete E."/>
            <person name="Flipphi M."/>
            <person name="Glaser F."/>
            <person name="Gomez-Rodriguez E.Y."/>
            <person name="Gruber S."/>
            <person name="Han C."/>
            <person name="Henrissat B."/>
            <person name="Hermosa R."/>
            <person name="Hernandez-Onate M."/>
            <person name="Karaffa L."/>
            <person name="Kosti I."/>
            <person name="Le Crom S."/>
            <person name="Lindquist E."/>
            <person name="Lucas S."/>
            <person name="Luebeck M."/>
            <person name="Luebeck P.S."/>
            <person name="Margeot A."/>
            <person name="Metz B."/>
            <person name="Misra M."/>
            <person name="Nevalainen H."/>
            <person name="Omann M."/>
            <person name="Packer N."/>
            <person name="Perrone G."/>
            <person name="Uresti-Rivera E.E."/>
            <person name="Salamov A."/>
            <person name="Schmoll M."/>
            <person name="Seiboth B."/>
            <person name="Shapiro H."/>
            <person name="Sukno S."/>
            <person name="Tamayo-Ramos J.A."/>
            <person name="Tisch D."/>
            <person name="Wiest A."/>
            <person name="Wilkinson H.H."/>
            <person name="Zhang M."/>
            <person name="Coutinho P.M."/>
            <person name="Kenerley C.M."/>
            <person name="Monte E."/>
            <person name="Baker S.E."/>
            <person name="Grigoriev I.V."/>
        </authorList>
    </citation>
    <scope>NUCLEOTIDE SEQUENCE [LARGE SCALE GENOMIC DNA]</scope>
    <source>
        <strain evidence="5">ATCC 20476 / IMI 206040</strain>
    </source>
</reference>
<keyword evidence="1" id="KW-0677">Repeat</keyword>
<proteinExistence type="predicted"/>
<dbReference type="PANTHER" id="PTHR10039">
    <property type="entry name" value="AMELOGENIN"/>
    <property type="match status" value="1"/>
</dbReference>